<dbReference type="Proteomes" id="UP000257479">
    <property type="component" value="Unassembled WGS sequence"/>
</dbReference>
<feature type="binding site" evidence="4">
    <location>
        <position position="74"/>
    </location>
    <ligand>
        <name>Zn(2+)</name>
        <dbReference type="ChEBI" id="CHEBI:29105"/>
    </ligand>
</feature>
<comment type="similarity">
    <text evidence="4">Belongs to the HypA/HybF family.</text>
</comment>
<dbReference type="EMBL" id="DMNG01000214">
    <property type="protein sequence ID" value="HAN25348.1"/>
    <property type="molecule type" value="Genomic_DNA"/>
</dbReference>
<accession>A0A0F0LY04</accession>
<evidence type="ECO:0000313" key="7">
    <source>
        <dbReference type="Proteomes" id="UP000033451"/>
    </source>
</evidence>
<dbReference type="EMBL" id="JYIY01000075">
    <property type="protein sequence ID" value="KJL36251.1"/>
    <property type="molecule type" value="Genomic_DNA"/>
</dbReference>
<keyword evidence="1 4" id="KW-0533">Nickel</keyword>
<dbReference type="AlphaFoldDB" id="A0A0F0LY04"/>
<dbReference type="PANTHER" id="PTHR34535:SF3">
    <property type="entry name" value="HYDROGENASE MATURATION FACTOR HYPA"/>
    <property type="match status" value="1"/>
</dbReference>
<dbReference type="GO" id="GO:0016151">
    <property type="term" value="F:nickel cation binding"/>
    <property type="evidence" value="ECO:0007669"/>
    <property type="project" value="UniProtKB-UniRule"/>
</dbReference>
<proteinExistence type="inferred from homology"/>
<dbReference type="HAMAP" id="MF_00213">
    <property type="entry name" value="HypA_HybF"/>
    <property type="match status" value="1"/>
</dbReference>
<reference evidence="5 8" key="2">
    <citation type="journal article" date="2018" name="Nat. Biotechnol.">
        <title>A standardized bacterial taxonomy based on genome phylogeny substantially revises the tree of life.</title>
        <authorList>
            <person name="Parks D.H."/>
            <person name="Chuvochina M."/>
            <person name="Waite D.W."/>
            <person name="Rinke C."/>
            <person name="Skarshewski A."/>
            <person name="Chaumeil P.A."/>
            <person name="Hugenholtz P."/>
        </authorList>
    </citation>
    <scope>NUCLEOTIDE SEQUENCE [LARGE SCALE GENOMIC DNA]</scope>
    <source>
        <strain evidence="5">UBA9152</strain>
    </source>
</reference>
<comment type="function">
    <text evidence="4">Involved in the maturation of [NiFe] hydrogenases. Required for nickel insertion into the metal center of the hydrogenase.</text>
</comment>
<evidence type="ECO:0000313" key="8">
    <source>
        <dbReference type="Proteomes" id="UP000257479"/>
    </source>
</evidence>
<dbReference type="GO" id="GO:0008270">
    <property type="term" value="F:zinc ion binding"/>
    <property type="evidence" value="ECO:0007669"/>
    <property type="project" value="UniProtKB-UniRule"/>
</dbReference>
<dbReference type="PANTHER" id="PTHR34535">
    <property type="entry name" value="HYDROGENASE MATURATION FACTOR HYPA"/>
    <property type="match status" value="1"/>
</dbReference>
<evidence type="ECO:0000256" key="4">
    <source>
        <dbReference type="HAMAP-Rule" id="MF_00213"/>
    </source>
</evidence>
<gene>
    <name evidence="4 6" type="primary">hypA</name>
    <name evidence="5" type="ORF">DCP95_12410</name>
    <name evidence="6" type="ORF">RR49_01931</name>
</gene>
<evidence type="ECO:0000256" key="2">
    <source>
        <dbReference type="ARBA" id="ARBA00022723"/>
    </source>
</evidence>
<evidence type="ECO:0000313" key="5">
    <source>
        <dbReference type="EMBL" id="HAN25348.1"/>
    </source>
</evidence>
<feature type="binding site" evidence="4">
    <location>
        <position position="71"/>
    </location>
    <ligand>
        <name>Zn(2+)</name>
        <dbReference type="ChEBI" id="CHEBI:29105"/>
    </ligand>
</feature>
<dbReference type="RefSeq" id="WP_045247830.1">
    <property type="nucleotide sequence ID" value="NZ_DAIQHQ010000001.1"/>
</dbReference>
<feature type="binding site" evidence="4">
    <location>
        <position position="88"/>
    </location>
    <ligand>
        <name>Zn(2+)</name>
        <dbReference type="ChEBI" id="CHEBI:29105"/>
    </ligand>
</feature>
<keyword evidence="3 4" id="KW-0862">Zinc</keyword>
<comment type="caution">
    <text evidence="6">The sequence shown here is derived from an EMBL/GenBank/DDBJ whole genome shotgun (WGS) entry which is preliminary data.</text>
</comment>
<feature type="binding site" evidence="4">
    <location>
        <position position="2"/>
    </location>
    <ligand>
        <name>Ni(2+)</name>
        <dbReference type="ChEBI" id="CHEBI:49786"/>
    </ligand>
</feature>
<organism evidence="6 7">
    <name type="scientific">Microbacterium ginsengisoli</name>
    <dbReference type="NCBI Taxonomy" id="400772"/>
    <lineage>
        <taxon>Bacteria</taxon>
        <taxon>Bacillati</taxon>
        <taxon>Actinomycetota</taxon>
        <taxon>Actinomycetes</taxon>
        <taxon>Micrococcales</taxon>
        <taxon>Microbacteriaceae</taxon>
        <taxon>Microbacterium</taxon>
    </lineage>
</organism>
<reference evidence="6 7" key="1">
    <citation type="submission" date="2015-02" db="EMBL/GenBank/DDBJ databases">
        <title>Draft genome sequences of ten Microbacterium spp. with emphasis on heavy metal contaminated environments.</title>
        <authorList>
            <person name="Corretto E."/>
        </authorList>
    </citation>
    <scope>NUCLEOTIDE SEQUENCE [LARGE SCALE GENOMIC DNA]</scope>
    <source>
        <strain evidence="6 7">DSM 18659</strain>
    </source>
</reference>
<dbReference type="OrthoDB" id="288014at2"/>
<dbReference type="PATRIC" id="fig|400772.4.peg.1947"/>
<dbReference type="Gene3D" id="3.30.2320.80">
    <property type="match status" value="1"/>
</dbReference>
<sequence>MHELSLCRSIAGIATRAAGGRRVERVQLDVGHLRQVVPETLVYCWGVVCEQTPQLAGSRLDVTSIPAVLDCRRCGAETTLTGLPIIVCSACGTNDVAVRSGEEFLVRSMDVATTEGYDRDG</sequence>
<keyword evidence="2 4" id="KW-0479">Metal-binding</keyword>
<feature type="binding site" evidence="4">
    <location>
        <position position="91"/>
    </location>
    <ligand>
        <name>Zn(2+)</name>
        <dbReference type="ChEBI" id="CHEBI:29105"/>
    </ligand>
</feature>
<dbReference type="STRING" id="400772.RR49_01931"/>
<name>A0A0F0LY04_9MICO</name>
<evidence type="ECO:0000256" key="3">
    <source>
        <dbReference type="ARBA" id="ARBA00022833"/>
    </source>
</evidence>
<protein>
    <recommendedName>
        <fullName evidence="4">Hydrogenase maturation factor HypA</fullName>
    </recommendedName>
</protein>
<dbReference type="Proteomes" id="UP000033451">
    <property type="component" value="Unassembled WGS sequence"/>
</dbReference>
<dbReference type="PIRSF" id="PIRSF004761">
    <property type="entry name" value="Hydrgn_mat_HypA"/>
    <property type="match status" value="1"/>
</dbReference>
<evidence type="ECO:0000256" key="1">
    <source>
        <dbReference type="ARBA" id="ARBA00022596"/>
    </source>
</evidence>
<dbReference type="Pfam" id="PF01155">
    <property type="entry name" value="HypA"/>
    <property type="match status" value="1"/>
</dbReference>
<evidence type="ECO:0000313" key="6">
    <source>
        <dbReference type="EMBL" id="KJL36251.1"/>
    </source>
</evidence>
<dbReference type="InterPro" id="IPR000688">
    <property type="entry name" value="HypA/HybF"/>
</dbReference>
<dbReference type="GO" id="GO:0051604">
    <property type="term" value="P:protein maturation"/>
    <property type="evidence" value="ECO:0007669"/>
    <property type="project" value="InterPro"/>
</dbReference>
<keyword evidence="7" id="KW-1185">Reference proteome</keyword>